<evidence type="ECO:0000313" key="8">
    <source>
        <dbReference type="EMBL" id="PVX53597.1"/>
    </source>
</evidence>
<accession>A0A2U0U7J8</accession>
<feature type="domain" description="SusD-like N-terminal" evidence="7">
    <location>
        <begin position="22"/>
        <end position="221"/>
    </location>
</feature>
<dbReference type="Pfam" id="PF14322">
    <property type="entry name" value="SusD-like_3"/>
    <property type="match status" value="1"/>
</dbReference>
<dbReference type="AlphaFoldDB" id="A0A2U0U7J8"/>
<evidence type="ECO:0000313" key="9">
    <source>
        <dbReference type="Proteomes" id="UP000245870"/>
    </source>
</evidence>
<dbReference type="GO" id="GO:0009279">
    <property type="term" value="C:cell outer membrane"/>
    <property type="evidence" value="ECO:0007669"/>
    <property type="project" value="UniProtKB-SubCell"/>
</dbReference>
<evidence type="ECO:0000256" key="4">
    <source>
        <dbReference type="ARBA" id="ARBA00023136"/>
    </source>
</evidence>
<dbReference type="Proteomes" id="UP000245870">
    <property type="component" value="Unassembled WGS sequence"/>
</dbReference>
<protein>
    <submittedName>
        <fullName evidence="8">Putative outer membrane starch-binding protein</fullName>
    </submittedName>
</protein>
<dbReference type="Gene3D" id="1.25.40.390">
    <property type="match status" value="1"/>
</dbReference>
<evidence type="ECO:0000256" key="3">
    <source>
        <dbReference type="ARBA" id="ARBA00022729"/>
    </source>
</evidence>
<keyword evidence="3" id="KW-0732">Signal</keyword>
<reference evidence="8 9" key="1">
    <citation type="submission" date="2018-05" db="EMBL/GenBank/DDBJ databases">
        <title>Genomic Encyclopedia of Type Strains, Phase IV (KMG-IV): sequencing the most valuable type-strain genomes for metagenomic binning, comparative biology and taxonomic classification.</title>
        <authorList>
            <person name="Goeker M."/>
        </authorList>
    </citation>
    <scope>NUCLEOTIDE SEQUENCE [LARGE SCALE GENOMIC DNA]</scope>
    <source>
        <strain evidence="8 9">DSM 100333</strain>
    </source>
</reference>
<organism evidence="8 9">
    <name type="scientific">Hallella colorans</name>
    <dbReference type="NCBI Taxonomy" id="1703337"/>
    <lineage>
        <taxon>Bacteria</taxon>
        <taxon>Pseudomonadati</taxon>
        <taxon>Bacteroidota</taxon>
        <taxon>Bacteroidia</taxon>
        <taxon>Bacteroidales</taxon>
        <taxon>Prevotellaceae</taxon>
        <taxon>Hallella</taxon>
    </lineage>
</organism>
<keyword evidence="9" id="KW-1185">Reference proteome</keyword>
<dbReference type="EMBL" id="QENY01000010">
    <property type="protein sequence ID" value="PVX53597.1"/>
    <property type="molecule type" value="Genomic_DNA"/>
</dbReference>
<gene>
    <name evidence="8" type="ORF">C7379_11022</name>
</gene>
<dbReference type="Pfam" id="PF07980">
    <property type="entry name" value="SusD_RagB"/>
    <property type="match status" value="1"/>
</dbReference>
<evidence type="ECO:0000256" key="5">
    <source>
        <dbReference type="ARBA" id="ARBA00023237"/>
    </source>
</evidence>
<evidence type="ECO:0000259" key="6">
    <source>
        <dbReference type="Pfam" id="PF07980"/>
    </source>
</evidence>
<dbReference type="InterPro" id="IPR011990">
    <property type="entry name" value="TPR-like_helical_dom_sf"/>
</dbReference>
<name>A0A2U0U7J8_9BACT</name>
<comment type="subcellular location">
    <subcellularLocation>
        <location evidence="1">Cell outer membrane</location>
    </subcellularLocation>
</comment>
<proteinExistence type="inferred from homology"/>
<keyword evidence="4" id="KW-0472">Membrane</keyword>
<sequence length="578" mass="66202">MKYFKSIILIMATVVGLGSCSFLDKEPTRTTSNNYFNNETEAESFLRGVYAILTQTSFYGNQYFYLVGGDDLEAYGGPGRAPSKEGLISNNATTSDPAVYTFWYTLYSGINRANIFLEEINKVSDINEKNKKIYSAEARFLRAFYYFNLVQCWGDVPFRTYSTQTVVGLDIERTPKAKIYDFICKEMEESSNDLLKASSIAYRPGRVTKETAWGILARVYMFRAGEHYRDKTSPDKAKIKEYFKQAGLFASKVKDEGGFSLAPNYWDFFIDQCANRYNSTANESMWEAEFTGNYSTDIRTEGRVGNIIGILGPDLSSKTELTGKLDPGFGYCFFWSTPKLYELYVANGDTKRMNWSIAPFTYTESVKGKGVDGRLFEKGKLEEVKGQYYNQSFSYGDTNSKAKKGDREKTYETKDYDLACGKWRREYEADKKNKNFTSINFPILRYADVLLMIAECENEVNDAPTAKAYECINAVRRRAGINPLEEGMTKDEFRQAVKDERAMELCFEMTRRFDLIRWGEYVKNMNALAPRAQSGTNWKFGPSNVYTYYQISDAYNYFPIPANEIAVNKLINKNNPGW</sequence>
<comment type="caution">
    <text evidence="8">The sequence shown here is derived from an EMBL/GenBank/DDBJ whole genome shotgun (WGS) entry which is preliminary data.</text>
</comment>
<keyword evidence="5" id="KW-0998">Cell outer membrane</keyword>
<dbReference type="InterPro" id="IPR033985">
    <property type="entry name" value="SusD-like_N"/>
</dbReference>
<evidence type="ECO:0000259" key="7">
    <source>
        <dbReference type="Pfam" id="PF14322"/>
    </source>
</evidence>
<dbReference type="OrthoDB" id="727588at2"/>
<dbReference type="SUPFAM" id="SSF48452">
    <property type="entry name" value="TPR-like"/>
    <property type="match status" value="1"/>
</dbReference>
<evidence type="ECO:0000256" key="2">
    <source>
        <dbReference type="ARBA" id="ARBA00006275"/>
    </source>
</evidence>
<feature type="domain" description="RagB/SusD" evidence="6">
    <location>
        <begin position="313"/>
        <end position="578"/>
    </location>
</feature>
<dbReference type="PROSITE" id="PS51257">
    <property type="entry name" value="PROKAR_LIPOPROTEIN"/>
    <property type="match status" value="1"/>
</dbReference>
<comment type="similarity">
    <text evidence="2">Belongs to the SusD family.</text>
</comment>
<dbReference type="RefSeq" id="WP_116616524.1">
    <property type="nucleotide sequence ID" value="NZ_QENY01000010.1"/>
</dbReference>
<dbReference type="InterPro" id="IPR012944">
    <property type="entry name" value="SusD_RagB_dom"/>
</dbReference>
<evidence type="ECO:0000256" key="1">
    <source>
        <dbReference type="ARBA" id="ARBA00004442"/>
    </source>
</evidence>